<keyword evidence="3" id="KW-1185">Reference proteome</keyword>
<name>S0P7D5_9ENTE</name>
<proteinExistence type="predicted"/>
<accession>S0P7D5</accession>
<dbReference type="RefSeq" id="WP_016186073.1">
    <property type="nucleotide sequence ID" value="NZ_ASWO01000003.1"/>
</dbReference>
<dbReference type="PATRIC" id="fig|1140003.3.peg.1581"/>
<reference evidence="2 3" key="1">
    <citation type="submission" date="2013-03" db="EMBL/GenBank/DDBJ databases">
        <title>The Genome Sequence of Enterococcus sulfureus ATCC_49903 (PacBio/Illumina hybrid assembly).</title>
        <authorList>
            <consortium name="The Broad Institute Genomics Platform"/>
            <consortium name="The Broad Institute Genome Sequencing Center for Infectious Disease"/>
            <person name="Earl A."/>
            <person name="Russ C."/>
            <person name="Gilmore M."/>
            <person name="Surin D."/>
            <person name="Walker B."/>
            <person name="Young S."/>
            <person name="Zeng Q."/>
            <person name="Gargeya S."/>
            <person name="Fitzgerald M."/>
            <person name="Haas B."/>
            <person name="Abouelleil A."/>
            <person name="Allen A.W."/>
            <person name="Alvarado L."/>
            <person name="Arachchi H.M."/>
            <person name="Berlin A.M."/>
            <person name="Chapman S.B."/>
            <person name="Gainer-Dewar J."/>
            <person name="Goldberg J."/>
            <person name="Griggs A."/>
            <person name="Gujja S."/>
            <person name="Hansen M."/>
            <person name="Howarth C."/>
            <person name="Imamovic A."/>
            <person name="Ireland A."/>
            <person name="Larimer J."/>
            <person name="McCowan C."/>
            <person name="Murphy C."/>
            <person name="Pearson M."/>
            <person name="Poon T.W."/>
            <person name="Priest M."/>
            <person name="Roberts A."/>
            <person name="Saif S."/>
            <person name="Shea T."/>
            <person name="Sisk P."/>
            <person name="Sykes S."/>
            <person name="Wortman J."/>
            <person name="Nusbaum C."/>
            <person name="Birren B."/>
        </authorList>
    </citation>
    <scope>NUCLEOTIDE SEQUENCE [LARGE SCALE GENOMIC DNA]</scope>
    <source>
        <strain evidence="2 3">ATCC 49903</strain>
    </source>
</reference>
<dbReference type="EMBL" id="ASWO01000003">
    <property type="protein sequence ID" value="EOT86200.1"/>
    <property type="molecule type" value="Genomic_DNA"/>
</dbReference>
<dbReference type="OrthoDB" id="3193269at2"/>
<evidence type="ECO:0000256" key="1">
    <source>
        <dbReference type="SAM" id="Coils"/>
    </source>
</evidence>
<comment type="caution">
    <text evidence="2">The sequence shown here is derived from an EMBL/GenBank/DDBJ whole genome shotgun (WGS) entry which is preliminary data.</text>
</comment>
<feature type="coiled-coil region" evidence="1">
    <location>
        <begin position="28"/>
        <end position="59"/>
    </location>
</feature>
<sequence length="116" mass="14179">MCLKKDLLIINFLRKKPLFEESIYLFEIDLHKKEKQEILVEIKKLLEKVELTYKNENGEDISWKIYKIIDMFDNIYDLKVFEFPNEVYSQHLELPLGSDHQDILQKFYSDYVWKDN</sequence>
<evidence type="ECO:0000313" key="3">
    <source>
        <dbReference type="Proteomes" id="UP000015961"/>
    </source>
</evidence>
<gene>
    <name evidence="2" type="ORF">I573_00953</name>
</gene>
<evidence type="ECO:0000313" key="2">
    <source>
        <dbReference type="EMBL" id="EOT86200.1"/>
    </source>
</evidence>
<organism evidence="2 3">
    <name type="scientific">Enterococcus sulfureus ATCC 49903</name>
    <dbReference type="NCBI Taxonomy" id="1140003"/>
    <lineage>
        <taxon>Bacteria</taxon>
        <taxon>Bacillati</taxon>
        <taxon>Bacillota</taxon>
        <taxon>Bacilli</taxon>
        <taxon>Lactobacillales</taxon>
        <taxon>Enterococcaceae</taxon>
        <taxon>Enterococcus</taxon>
    </lineage>
</organism>
<dbReference type="Proteomes" id="UP000015961">
    <property type="component" value="Unassembled WGS sequence"/>
</dbReference>
<protein>
    <submittedName>
        <fullName evidence="2">Uncharacterized protein</fullName>
    </submittedName>
</protein>
<dbReference type="AlphaFoldDB" id="S0P7D5"/>
<keyword evidence="1" id="KW-0175">Coiled coil</keyword>